<dbReference type="PANTHER" id="PTHR42678:SF34">
    <property type="entry name" value="OS04G0183300 PROTEIN"/>
    <property type="match status" value="1"/>
</dbReference>
<name>A0A433D540_9FUNG</name>
<reference evidence="3 4" key="1">
    <citation type="journal article" date="2018" name="New Phytol.">
        <title>Phylogenomics of Endogonaceae and evolution of mycorrhizas within Mucoromycota.</title>
        <authorList>
            <person name="Chang Y."/>
            <person name="Desiro A."/>
            <person name="Na H."/>
            <person name="Sandor L."/>
            <person name="Lipzen A."/>
            <person name="Clum A."/>
            <person name="Barry K."/>
            <person name="Grigoriev I.V."/>
            <person name="Martin F.M."/>
            <person name="Stajich J.E."/>
            <person name="Smith M.E."/>
            <person name="Bonito G."/>
            <person name="Spatafora J.W."/>
        </authorList>
    </citation>
    <scope>NUCLEOTIDE SEQUENCE [LARGE SCALE GENOMIC DNA]</scope>
    <source>
        <strain evidence="3 4">GMNB39</strain>
    </source>
</reference>
<gene>
    <name evidence="3" type="ORF">BC936DRAFT_147519</name>
</gene>
<proteinExistence type="predicted"/>
<dbReference type="Proteomes" id="UP000268093">
    <property type="component" value="Unassembled WGS sequence"/>
</dbReference>
<evidence type="ECO:0000313" key="4">
    <source>
        <dbReference type="Proteomes" id="UP000268093"/>
    </source>
</evidence>
<comment type="caution">
    <text evidence="3">The sequence shown here is derived from an EMBL/GenBank/DDBJ whole genome shotgun (WGS) entry which is preliminary data.</text>
</comment>
<keyword evidence="4" id="KW-1185">Reference proteome</keyword>
<feature type="compositionally biased region" description="Low complexity" evidence="1">
    <location>
        <begin position="363"/>
        <end position="373"/>
    </location>
</feature>
<evidence type="ECO:0000256" key="1">
    <source>
        <dbReference type="SAM" id="MobiDB-lite"/>
    </source>
</evidence>
<dbReference type="PANTHER" id="PTHR42678">
    <property type="entry name" value="AMIDASE"/>
    <property type="match status" value="1"/>
</dbReference>
<organism evidence="3 4">
    <name type="scientific">Jimgerdemannia flammicorona</name>
    <dbReference type="NCBI Taxonomy" id="994334"/>
    <lineage>
        <taxon>Eukaryota</taxon>
        <taxon>Fungi</taxon>
        <taxon>Fungi incertae sedis</taxon>
        <taxon>Mucoromycota</taxon>
        <taxon>Mucoromycotina</taxon>
        <taxon>Endogonomycetes</taxon>
        <taxon>Endogonales</taxon>
        <taxon>Endogonaceae</taxon>
        <taxon>Jimgerdemannia</taxon>
    </lineage>
</organism>
<dbReference type="Gene3D" id="3.90.1300.10">
    <property type="entry name" value="Amidase signature (AS) domain"/>
    <property type="match status" value="2"/>
</dbReference>
<dbReference type="EMBL" id="RBNI01006530">
    <property type="protein sequence ID" value="RUP45962.1"/>
    <property type="molecule type" value="Genomic_DNA"/>
</dbReference>
<dbReference type="AlphaFoldDB" id="A0A433D540"/>
<evidence type="ECO:0000313" key="3">
    <source>
        <dbReference type="EMBL" id="RUP45962.1"/>
    </source>
</evidence>
<feature type="domain" description="Amidase" evidence="2">
    <location>
        <begin position="94"/>
        <end position="160"/>
    </location>
</feature>
<evidence type="ECO:0000259" key="2">
    <source>
        <dbReference type="Pfam" id="PF01425"/>
    </source>
</evidence>
<dbReference type="SUPFAM" id="SSF75304">
    <property type="entry name" value="Amidase signature (AS) enzymes"/>
    <property type="match status" value="1"/>
</dbReference>
<dbReference type="Pfam" id="PF01425">
    <property type="entry name" value="Amidase"/>
    <property type="match status" value="1"/>
</dbReference>
<accession>A0A433D540</accession>
<protein>
    <submittedName>
        <fullName evidence="3">Amidase</fullName>
    </submittedName>
</protein>
<dbReference type="InterPro" id="IPR023631">
    <property type="entry name" value="Amidase_dom"/>
</dbReference>
<feature type="region of interest" description="Disordered" evidence="1">
    <location>
        <begin position="361"/>
        <end position="385"/>
    </location>
</feature>
<dbReference type="InterPro" id="IPR036928">
    <property type="entry name" value="AS_sf"/>
</dbReference>
<sequence>MQPNTNERQYGSSSIIAIATALAVSVQVAPEINDAHRHGFDVAEATIADIHHDFEHGLTSEQLWTPRTRKPANFTLLTSSPDPNSIQFVSPNSTTSGPLHGVPILFNDNIGTGDKMMTTAGSCTLTGSKVPRDSFIARQLRRAGAVVLGKCNLSEWANFRVYNSEPLFEELPRWLPGTRITTPRSIIASASVSGLAAMKPTVGLTSRSGIIPITHNQDSAGGIVGVDRSDSFSLNSRGKFQKDYTKFLKKGRPHWYSQWLILQHRCAGVPANHLDQAHRDGQEARCPLSVKNADIPSIPSKLASIGAAEIYVMLNDFKHLHRLPGPLLWQPAQQDVPGNACLGHRLTRTEGIDAVRRSTISMPSSSLRTRPSRPSLPPPSSVTPTSTSWRLPFVIGFIGKAYNEPTLIKFAYAQFMRGSHPRLGRLEVGFITLCNFRRECGVDLWVKAEIFKFEWFEPLHYFVLIDFQEINFAKKLISPTISFKD</sequence>
<dbReference type="OrthoDB" id="566138at2759"/>